<evidence type="ECO:0000259" key="10">
    <source>
        <dbReference type="PROSITE" id="PS51371"/>
    </source>
</evidence>
<dbReference type="SUPFAM" id="SSF54631">
    <property type="entry name" value="CBS-domain pair"/>
    <property type="match status" value="1"/>
</dbReference>
<dbReference type="OrthoDB" id="9797674at2"/>
<dbReference type="GO" id="GO:0005886">
    <property type="term" value="C:plasma membrane"/>
    <property type="evidence" value="ECO:0007669"/>
    <property type="project" value="TreeGrafter"/>
</dbReference>
<dbReference type="Proteomes" id="UP000305881">
    <property type="component" value="Chromosome"/>
</dbReference>
<dbReference type="InterPro" id="IPR036318">
    <property type="entry name" value="FAD-bd_PCMH-like_sf"/>
</dbReference>
<dbReference type="GO" id="GO:0050660">
    <property type="term" value="F:flavin adenine dinucleotide binding"/>
    <property type="evidence" value="ECO:0007669"/>
    <property type="project" value="InterPro"/>
</dbReference>
<evidence type="ECO:0000256" key="3">
    <source>
        <dbReference type="ARBA" id="ARBA00022737"/>
    </source>
</evidence>
<evidence type="ECO:0000256" key="2">
    <source>
        <dbReference type="ARBA" id="ARBA00022448"/>
    </source>
</evidence>
<dbReference type="RefSeq" id="WP_017840120.1">
    <property type="nucleotide sequence ID" value="NZ_CP035467.1"/>
</dbReference>
<dbReference type="Gene3D" id="3.30.465.10">
    <property type="match status" value="1"/>
</dbReference>
<dbReference type="KEGG" id="mbur:EQU24_07300"/>
<keyword evidence="6" id="KW-0170">Cobalt</keyword>
<dbReference type="InterPro" id="IPR054115">
    <property type="entry name" value="CorC_N"/>
</dbReference>
<dbReference type="InterPro" id="IPR016169">
    <property type="entry name" value="FAD-bd_PCMH_sub2"/>
</dbReference>
<keyword evidence="12" id="KW-1185">Reference proteome</keyword>
<keyword evidence="3" id="KW-0677">Repeat</keyword>
<evidence type="ECO:0000256" key="1">
    <source>
        <dbReference type="ARBA" id="ARBA00006337"/>
    </source>
</evidence>
<evidence type="ECO:0000313" key="12">
    <source>
        <dbReference type="Proteomes" id="UP000305881"/>
    </source>
</evidence>
<dbReference type="STRING" id="675511.GCA_000341735_01562"/>
<dbReference type="EMBL" id="CP035467">
    <property type="protein sequence ID" value="QCW82077.1"/>
    <property type="molecule type" value="Genomic_DNA"/>
</dbReference>
<evidence type="ECO:0000256" key="8">
    <source>
        <dbReference type="ARBA" id="ARBA00040729"/>
    </source>
</evidence>
<dbReference type="AlphaFoldDB" id="A0A4P9ULS2"/>
<organism evidence="11 12">
    <name type="scientific">Methylotuvimicrobium buryatense</name>
    <name type="common">Methylomicrobium buryatense</name>
    <dbReference type="NCBI Taxonomy" id="95641"/>
    <lineage>
        <taxon>Bacteria</taxon>
        <taxon>Pseudomonadati</taxon>
        <taxon>Pseudomonadota</taxon>
        <taxon>Gammaproteobacteria</taxon>
        <taxon>Methylococcales</taxon>
        <taxon>Methylococcaceae</taxon>
        <taxon>Methylotuvimicrobium</taxon>
    </lineage>
</organism>
<dbReference type="Pfam" id="PF03471">
    <property type="entry name" value="CorC_HlyC"/>
    <property type="match status" value="1"/>
</dbReference>
<keyword evidence="5 9" id="KW-0129">CBS domain</keyword>
<dbReference type="Pfam" id="PF00571">
    <property type="entry name" value="CBS"/>
    <property type="match status" value="2"/>
</dbReference>
<dbReference type="InterPro" id="IPR046342">
    <property type="entry name" value="CBS_dom_sf"/>
</dbReference>
<dbReference type="InterPro" id="IPR000644">
    <property type="entry name" value="CBS_dom"/>
</dbReference>
<gene>
    <name evidence="11" type="ORF">EQU24_07300</name>
</gene>
<feature type="domain" description="CBS" evidence="10">
    <location>
        <begin position="135"/>
        <end position="192"/>
    </location>
</feature>
<reference evidence="12" key="1">
    <citation type="journal article" date="2019" name="J. Bacteriol.">
        <title>A Mutagenic Screen Identifies a TonB-Dependent Receptor Required for the Lanthanide Metal Switch in the Type I Methanotroph 'Methylotuvimicrobium buryatense' 5GB1C.</title>
        <authorList>
            <person name="Groom J.D."/>
            <person name="Ford S.M."/>
            <person name="Pesesky M.W."/>
            <person name="Lidstrom M.E."/>
        </authorList>
    </citation>
    <scope>NUCLEOTIDE SEQUENCE [LARGE SCALE GENOMIC DNA]</scope>
    <source>
        <strain evidence="12">5GB1C</strain>
    </source>
</reference>
<dbReference type="InterPro" id="IPR044751">
    <property type="entry name" value="Ion_transp-like_CBS"/>
</dbReference>
<accession>A0A4P9ULS2</accession>
<evidence type="ECO:0000256" key="5">
    <source>
        <dbReference type="ARBA" id="ARBA00023122"/>
    </source>
</evidence>
<protein>
    <recommendedName>
        <fullName evidence="8">Magnesium and cobalt efflux protein CorC</fullName>
    </recommendedName>
</protein>
<proteinExistence type="inferred from homology"/>
<dbReference type="PANTHER" id="PTHR22777:SF27">
    <property type="entry name" value="MAGNESIUM AND COBALT EFFLUX PROTEIN CORC"/>
    <property type="match status" value="1"/>
</dbReference>
<comment type="function">
    <text evidence="7">Plays a role in the transport of magnesium and cobalt ions.</text>
</comment>
<sequence length="285" mass="32706">MNDEPYPSQTPQKSWIGRLGQLLSGEPQDQEDLLEILREAREKHLLGPDALAMIEGVLQVSEMRARDIMIPKVQMVVVPRDADLKTIFPLVLEHGHSRFPVIEEDRSKVVGVLLAKDLLPYALAETNHDIKVEELMRPVSIVPESKRLNVLLKEFRTNRNHLAIVVDEYGTAAGLVTIEDILEEIVGEIEDEHDQEPDEGYIVQRNENEYMVKALTPMEDFDEYFFCDLSSEEYDTVGGFIVTKLGHLPQKGEKVIEGKLRFEVVRADSRRIHWLKLKLLEEEEE</sequence>
<dbReference type="SUPFAM" id="SSF56176">
    <property type="entry name" value="FAD-binding/transporter-associated domain-like"/>
    <property type="match status" value="1"/>
</dbReference>
<dbReference type="PANTHER" id="PTHR22777">
    <property type="entry name" value="HEMOLYSIN-RELATED"/>
    <property type="match status" value="1"/>
</dbReference>
<evidence type="ECO:0000313" key="11">
    <source>
        <dbReference type="EMBL" id="QCW82077.1"/>
    </source>
</evidence>
<dbReference type="Pfam" id="PF21917">
    <property type="entry name" value="NMB0537_N"/>
    <property type="match status" value="1"/>
</dbReference>
<keyword evidence="4" id="KW-0460">Magnesium</keyword>
<keyword evidence="2" id="KW-0813">Transport</keyword>
<dbReference type="SMART" id="SM01091">
    <property type="entry name" value="CorC_HlyC"/>
    <property type="match status" value="1"/>
</dbReference>
<evidence type="ECO:0000256" key="6">
    <source>
        <dbReference type="ARBA" id="ARBA00023285"/>
    </source>
</evidence>
<dbReference type="PROSITE" id="PS51371">
    <property type="entry name" value="CBS"/>
    <property type="match status" value="2"/>
</dbReference>
<feature type="domain" description="CBS" evidence="10">
    <location>
        <begin position="69"/>
        <end position="130"/>
    </location>
</feature>
<dbReference type="CDD" id="cd04590">
    <property type="entry name" value="CBS_pair_CorC_HlyC_assoc"/>
    <property type="match status" value="1"/>
</dbReference>
<dbReference type="SMART" id="SM00116">
    <property type="entry name" value="CBS"/>
    <property type="match status" value="2"/>
</dbReference>
<dbReference type="InterPro" id="IPR005170">
    <property type="entry name" value="Transptr-assoc_dom"/>
</dbReference>
<evidence type="ECO:0000256" key="9">
    <source>
        <dbReference type="PROSITE-ProRule" id="PRU00703"/>
    </source>
</evidence>
<evidence type="ECO:0000256" key="7">
    <source>
        <dbReference type="ARBA" id="ARBA00037273"/>
    </source>
</evidence>
<comment type="similarity">
    <text evidence="1">Belongs to the UPF0053 family.</text>
</comment>
<name>A0A4P9ULS2_METBY</name>
<dbReference type="FunFam" id="3.10.580.10:FF:000002">
    <property type="entry name" value="Magnesium/cobalt efflux protein CorC"/>
    <property type="match status" value="1"/>
</dbReference>
<dbReference type="Gene3D" id="3.10.580.10">
    <property type="entry name" value="CBS-domain"/>
    <property type="match status" value="1"/>
</dbReference>
<evidence type="ECO:0000256" key="4">
    <source>
        <dbReference type="ARBA" id="ARBA00022842"/>
    </source>
</evidence>